<evidence type="ECO:0000313" key="1">
    <source>
        <dbReference type="EMBL" id="KZO94506.1"/>
    </source>
</evidence>
<keyword evidence="2" id="KW-1185">Reference proteome</keyword>
<dbReference type="Proteomes" id="UP000076738">
    <property type="component" value="Unassembled WGS sequence"/>
</dbReference>
<sequence>MSLCSTAAGWYCNSLMLRLSEWHRISIPAWHVACLLPCECAVILGLCCWEAEQDRIFNTTVKSRVCFEVKVTFKQTLHLHMLICSSNRILVLQIIWL</sequence>
<proteinExistence type="predicted"/>
<accession>A0A167KCQ0</accession>
<evidence type="ECO:0000313" key="2">
    <source>
        <dbReference type="Proteomes" id="UP000076738"/>
    </source>
</evidence>
<organism evidence="1 2">
    <name type="scientific">Calocera viscosa (strain TUFC12733)</name>
    <dbReference type="NCBI Taxonomy" id="1330018"/>
    <lineage>
        <taxon>Eukaryota</taxon>
        <taxon>Fungi</taxon>
        <taxon>Dikarya</taxon>
        <taxon>Basidiomycota</taxon>
        <taxon>Agaricomycotina</taxon>
        <taxon>Dacrymycetes</taxon>
        <taxon>Dacrymycetales</taxon>
        <taxon>Dacrymycetaceae</taxon>
        <taxon>Calocera</taxon>
    </lineage>
</organism>
<dbReference type="EMBL" id="KV417294">
    <property type="protein sequence ID" value="KZO94506.1"/>
    <property type="molecule type" value="Genomic_DNA"/>
</dbReference>
<protein>
    <submittedName>
        <fullName evidence="1">Uncharacterized protein</fullName>
    </submittedName>
</protein>
<dbReference type="AlphaFoldDB" id="A0A167KCQ0"/>
<reference evidence="1 2" key="1">
    <citation type="journal article" date="2016" name="Mol. Biol. Evol.">
        <title>Comparative Genomics of Early-Diverging Mushroom-Forming Fungi Provides Insights into the Origins of Lignocellulose Decay Capabilities.</title>
        <authorList>
            <person name="Nagy L.G."/>
            <person name="Riley R."/>
            <person name="Tritt A."/>
            <person name="Adam C."/>
            <person name="Daum C."/>
            <person name="Floudas D."/>
            <person name="Sun H."/>
            <person name="Yadav J.S."/>
            <person name="Pangilinan J."/>
            <person name="Larsson K.H."/>
            <person name="Matsuura K."/>
            <person name="Barry K."/>
            <person name="Labutti K."/>
            <person name="Kuo R."/>
            <person name="Ohm R.A."/>
            <person name="Bhattacharya S.S."/>
            <person name="Shirouzu T."/>
            <person name="Yoshinaga Y."/>
            <person name="Martin F.M."/>
            <person name="Grigoriev I.V."/>
            <person name="Hibbett D.S."/>
        </authorList>
    </citation>
    <scope>NUCLEOTIDE SEQUENCE [LARGE SCALE GENOMIC DNA]</scope>
    <source>
        <strain evidence="1 2">TUFC12733</strain>
    </source>
</reference>
<name>A0A167KCQ0_CALVF</name>
<gene>
    <name evidence="1" type="ORF">CALVIDRAFT_204596</name>
</gene>